<dbReference type="EMBL" id="SRLO01024257">
    <property type="protein sequence ID" value="TNN22095.1"/>
    <property type="molecule type" value="Genomic_DNA"/>
</dbReference>
<proteinExistence type="predicted"/>
<evidence type="ECO:0000313" key="2">
    <source>
        <dbReference type="Proteomes" id="UP000314294"/>
    </source>
</evidence>
<organism evidence="1 2">
    <name type="scientific">Liparis tanakae</name>
    <name type="common">Tanaka's snailfish</name>
    <dbReference type="NCBI Taxonomy" id="230148"/>
    <lineage>
        <taxon>Eukaryota</taxon>
        <taxon>Metazoa</taxon>
        <taxon>Chordata</taxon>
        <taxon>Craniata</taxon>
        <taxon>Vertebrata</taxon>
        <taxon>Euteleostomi</taxon>
        <taxon>Actinopterygii</taxon>
        <taxon>Neopterygii</taxon>
        <taxon>Teleostei</taxon>
        <taxon>Neoteleostei</taxon>
        <taxon>Acanthomorphata</taxon>
        <taxon>Eupercaria</taxon>
        <taxon>Perciformes</taxon>
        <taxon>Cottioidei</taxon>
        <taxon>Cottales</taxon>
        <taxon>Liparidae</taxon>
        <taxon>Liparis</taxon>
    </lineage>
</organism>
<dbReference type="Proteomes" id="UP000314294">
    <property type="component" value="Unassembled WGS sequence"/>
</dbReference>
<comment type="caution">
    <text evidence="1">The sequence shown here is derived from an EMBL/GenBank/DDBJ whole genome shotgun (WGS) entry which is preliminary data.</text>
</comment>
<gene>
    <name evidence="1" type="ORF">EYF80_067791</name>
</gene>
<protein>
    <submittedName>
        <fullName evidence="1">Uncharacterized protein</fullName>
    </submittedName>
</protein>
<name>A0A4Z2DZZ1_9TELE</name>
<keyword evidence="2" id="KW-1185">Reference proteome</keyword>
<evidence type="ECO:0000313" key="1">
    <source>
        <dbReference type="EMBL" id="TNN22095.1"/>
    </source>
</evidence>
<reference evidence="1 2" key="1">
    <citation type="submission" date="2019-03" db="EMBL/GenBank/DDBJ databases">
        <title>First draft genome of Liparis tanakae, snailfish: a comprehensive survey of snailfish specific genes.</title>
        <authorList>
            <person name="Kim W."/>
            <person name="Song I."/>
            <person name="Jeong J.-H."/>
            <person name="Kim D."/>
            <person name="Kim S."/>
            <person name="Ryu S."/>
            <person name="Song J.Y."/>
            <person name="Lee S.K."/>
        </authorList>
    </citation>
    <scope>NUCLEOTIDE SEQUENCE [LARGE SCALE GENOMIC DNA]</scope>
    <source>
        <tissue evidence="1">Muscle</tissue>
    </source>
</reference>
<sequence length="13" mass="1465">MTVLGLFPASRSW</sequence>
<accession>A0A4Z2DZZ1</accession>